<dbReference type="Proteomes" id="UP000436822">
    <property type="component" value="Unassembled WGS sequence"/>
</dbReference>
<evidence type="ECO:0000313" key="1">
    <source>
        <dbReference type="EMBL" id="GFE63077.1"/>
    </source>
</evidence>
<dbReference type="RefSeq" id="WP_159804060.1">
    <property type="nucleotide sequence ID" value="NZ_BLJE01000001.1"/>
</dbReference>
<reference evidence="1 2" key="1">
    <citation type="submission" date="2019-12" db="EMBL/GenBank/DDBJ databases">
        <title>Litoreibacter badius sp. nov., a novel bacteriochlorophyll a-containing bacterium in the genus Litoreibacter.</title>
        <authorList>
            <person name="Kanamuro M."/>
            <person name="Takabe Y."/>
            <person name="Mori K."/>
            <person name="Takaichi S."/>
            <person name="Hanada S."/>
        </authorList>
    </citation>
    <scope>NUCLEOTIDE SEQUENCE [LARGE SCALE GENOMIC DNA]</scope>
    <source>
        <strain evidence="1 2">K6</strain>
    </source>
</reference>
<dbReference type="OrthoDB" id="7820657at2"/>
<sequence length="284" mass="32183">MHHPSLQAFLADARTHLSPSGPYAMVFVEDTAEVRSTVTHCQKLGFSDVIVCGLPDLLPAMDDGSVHLVSHSATNAVEAINGMISVAPDVWLHYCYNAEYLFYPFCETRSVSELVAFHGEERRRGMLTCVLDLYSSDLGAHPNGVTVDGAHFDRAGYYALARRDDTGGTCERQYDFYGGLRWRFEDHIPADKRRIDRIGLFRAEEGLKISSDHRFNIDEYNTYACKWHHNITGSIASFRTAKALLTNPGSMYSIPHFWWDNSTKFEWSSLQLLELGFIEPGQWF</sequence>
<accession>A0A6N6JAQ5</accession>
<organism evidence="1 2">
    <name type="scientific">Litoreibacter roseus</name>
    <dbReference type="NCBI Taxonomy" id="2601869"/>
    <lineage>
        <taxon>Bacteria</taxon>
        <taxon>Pseudomonadati</taxon>
        <taxon>Pseudomonadota</taxon>
        <taxon>Alphaproteobacteria</taxon>
        <taxon>Rhodobacterales</taxon>
        <taxon>Roseobacteraceae</taxon>
        <taxon>Litoreibacter</taxon>
    </lineage>
</organism>
<name>A0A6N6JAQ5_9RHOB</name>
<gene>
    <name evidence="1" type="ORF">KIN_01510</name>
</gene>
<dbReference type="EMBL" id="BLJE01000001">
    <property type="protein sequence ID" value="GFE63077.1"/>
    <property type="molecule type" value="Genomic_DNA"/>
</dbReference>
<evidence type="ECO:0000313" key="2">
    <source>
        <dbReference type="Proteomes" id="UP000436822"/>
    </source>
</evidence>
<proteinExistence type="predicted"/>
<comment type="caution">
    <text evidence="1">The sequence shown here is derived from an EMBL/GenBank/DDBJ whole genome shotgun (WGS) entry which is preliminary data.</text>
</comment>
<keyword evidence="2" id="KW-1185">Reference proteome</keyword>
<evidence type="ECO:0008006" key="3">
    <source>
        <dbReference type="Google" id="ProtNLM"/>
    </source>
</evidence>
<protein>
    <recommendedName>
        <fullName evidence="3">Glycosyl transferase family 2</fullName>
    </recommendedName>
</protein>
<dbReference type="AlphaFoldDB" id="A0A6N6JAQ5"/>